<evidence type="ECO:0000259" key="9">
    <source>
        <dbReference type="Pfam" id="PF20730"/>
    </source>
</evidence>
<protein>
    <submittedName>
        <fullName evidence="10">DUF421 domain-containing protein</fullName>
    </submittedName>
</protein>
<evidence type="ECO:0000256" key="3">
    <source>
        <dbReference type="ARBA" id="ARBA00022475"/>
    </source>
</evidence>
<evidence type="ECO:0000256" key="5">
    <source>
        <dbReference type="ARBA" id="ARBA00022989"/>
    </source>
</evidence>
<dbReference type="Pfam" id="PF20730">
    <property type="entry name" value="YetF_N"/>
    <property type="match status" value="1"/>
</dbReference>
<sequence>MDETADWFGNWNDIADTAVSAVLFYILIVFLVRLTGKRSTSQLNNFDWIINITVGSLAASGILLDSVPALRALVAISVIMALQYLLTRAVLKFDWLARLIKASPTMLTHKGEYLDEAMRETRISEEEICSALREHGLTDPADANWVVLETDGRMTVIPRKELALQDAETMGNVDAPADIREKDTA</sequence>
<proteinExistence type="inferred from homology"/>
<evidence type="ECO:0000256" key="1">
    <source>
        <dbReference type="ARBA" id="ARBA00004651"/>
    </source>
</evidence>
<feature type="transmembrane region" description="Helical" evidence="7">
    <location>
        <begin position="14"/>
        <end position="34"/>
    </location>
</feature>
<evidence type="ECO:0000256" key="6">
    <source>
        <dbReference type="ARBA" id="ARBA00023136"/>
    </source>
</evidence>
<gene>
    <name evidence="10" type="ORF">KUV31_04145</name>
</gene>
<dbReference type="PANTHER" id="PTHR34582">
    <property type="entry name" value="UPF0702 TRANSMEMBRANE PROTEIN YCAP"/>
    <property type="match status" value="1"/>
</dbReference>
<dbReference type="Proteomes" id="UP000824927">
    <property type="component" value="Unassembled WGS sequence"/>
</dbReference>
<dbReference type="Pfam" id="PF04239">
    <property type="entry name" value="DUF421"/>
    <property type="match status" value="1"/>
</dbReference>
<dbReference type="EMBL" id="JAHVKP010000001">
    <property type="protein sequence ID" value="MBY6217525.1"/>
    <property type="molecule type" value="Genomic_DNA"/>
</dbReference>
<evidence type="ECO:0000313" key="10">
    <source>
        <dbReference type="EMBL" id="MBY6217525.1"/>
    </source>
</evidence>
<evidence type="ECO:0000259" key="8">
    <source>
        <dbReference type="Pfam" id="PF04239"/>
    </source>
</evidence>
<dbReference type="RefSeq" id="WP_221428251.1">
    <property type="nucleotide sequence ID" value="NZ_JAHVKP010000001.1"/>
</dbReference>
<feature type="domain" description="YetF C-terminal" evidence="8">
    <location>
        <begin position="92"/>
        <end position="161"/>
    </location>
</feature>
<accession>A0A9Q3XD62</accession>
<evidence type="ECO:0000313" key="11">
    <source>
        <dbReference type="Proteomes" id="UP000824927"/>
    </source>
</evidence>
<feature type="domain" description="YetF-like N-terminal transmembrane" evidence="9">
    <location>
        <begin position="25"/>
        <end position="86"/>
    </location>
</feature>
<feature type="transmembrane region" description="Helical" evidence="7">
    <location>
        <begin position="46"/>
        <end position="64"/>
    </location>
</feature>
<name>A0A9Q3XD62_9SPHN</name>
<evidence type="ECO:0000256" key="4">
    <source>
        <dbReference type="ARBA" id="ARBA00022692"/>
    </source>
</evidence>
<dbReference type="Gene3D" id="3.30.240.20">
    <property type="entry name" value="bsu07140 like domains"/>
    <property type="match status" value="1"/>
</dbReference>
<dbReference type="AlphaFoldDB" id="A0A9Q3XD62"/>
<comment type="subcellular location">
    <subcellularLocation>
        <location evidence="1">Cell membrane</location>
        <topology evidence="1">Multi-pass membrane protein</topology>
    </subcellularLocation>
</comment>
<evidence type="ECO:0000256" key="2">
    <source>
        <dbReference type="ARBA" id="ARBA00006448"/>
    </source>
</evidence>
<feature type="transmembrane region" description="Helical" evidence="7">
    <location>
        <begin position="70"/>
        <end position="91"/>
    </location>
</feature>
<reference evidence="10" key="1">
    <citation type="submission" date="2021-06" db="EMBL/GenBank/DDBJ databases">
        <title>50 bacteria genomes isolated from Dapeng, Shenzhen, China.</title>
        <authorList>
            <person name="Zheng W."/>
            <person name="Yu S."/>
            <person name="Huang Y."/>
        </authorList>
    </citation>
    <scope>NUCLEOTIDE SEQUENCE</scope>
    <source>
        <strain evidence="10">DP4N28-2</strain>
    </source>
</reference>
<dbReference type="GO" id="GO:0005886">
    <property type="term" value="C:plasma membrane"/>
    <property type="evidence" value="ECO:0007669"/>
    <property type="project" value="UniProtKB-SubCell"/>
</dbReference>
<dbReference type="InterPro" id="IPR007353">
    <property type="entry name" value="DUF421"/>
</dbReference>
<evidence type="ECO:0000256" key="7">
    <source>
        <dbReference type="SAM" id="Phobius"/>
    </source>
</evidence>
<organism evidence="10 11">
    <name type="scientific">Qipengyuania aquimaris</name>
    <dbReference type="NCBI Taxonomy" id="255984"/>
    <lineage>
        <taxon>Bacteria</taxon>
        <taxon>Pseudomonadati</taxon>
        <taxon>Pseudomonadota</taxon>
        <taxon>Alphaproteobacteria</taxon>
        <taxon>Sphingomonadales</taxon>
        <taxon>Erythrobacteraceae</taxon>
        <taxon>Qipengyuania</taxon>
    </lineage>
</organism>
<comment type="similarity">
    <text evidence="2">Belongs to the UPF0702 family.</text>
</comment>
<dbReference type="PANTHER" id="PTHR34582:SF6">
    <property type="entry name" value="UPF0702 TRANSMEMBRANE PROTEIN YCAP"/>
    <property type="match status" value="1"/>
</dbReference>
<dbReference type="InterPro" id="IPR048454">
    <property type="entry name" value="YetF_N"/>
</dbReference>
<comment type="caution">
    <text evidence="10">The sequence shown here is derived from an EMBL/GenBank/DDBJ whole genome shotgun (WGS) entry which is preliminary data.</text>
</comment>
<keyword evidence="4 7" id="KW-0812">Transmembrane</keyword>
<keyword evidence="5 7" id="KW-1133">Transmembrane helix</keyword>
<dbReference type="InterPro" id="IPR023090">
    <property type="entry name" value="UPF0702_alpha/beta_dom_sf"/>
</dbReference>
<keyword evidence="6 7" id="KW-0472">Membrane</keyword>
<keyword evidence="3" id="KW-1003">Cell membrane</keyword>